<proteinExistence type="inferred from homology"/>
<dbReference type="Pfam" id="PF00849">
    <property type="entry name" value="PseudoU_synth_2"/>
    <property type="match status" value="1"/>
</dbReference>
<dbReference type="NCBIfam" id="TIGR00093">
    <property type="entry name" value="pseudouridine synthase"/>
    <property type="match status" value="1"/>
</dbReference>
<dbReference type="InterPro" id="IPR020094">
    <property type="entry name" value="TruA/RsuA/RluB/E/F_N"/>
</dbReference>
<dbReference type="Gene3D" id="3.30.70.580">
    <property type="entry name" value="Pseudouridine synthase I, catalytic domain, N-terminal subdomain"/>
    <property type="match status" value="1"/>
</dbReference>
<evidence type="ECO:0000313" key="9">
    <source>
        <dbReference type="Proteomes" id="UP000557307"/>
    </source>
</evidence>
<dbReference type="Pfam" id="PF01479">
    <property type="entry name" value="S4"/>
    <property type="match status" value="1"/>
</dbReference>
<comment type="similarity">
    <text evidence="1 6">Belongs to the pseudouridine synthase RsuA family.</text>
</comment>
<dbReference type="PANTHER" id="PTHR47683">
    <property type="entry name" value="PSEUDOURIDINE SYNTHASE FAMILY PROTEIN-RELATED"/>
    <property type="match status" value="1"/>
</dbReference>
<dbReference type="PANTHER" id="PTHR47683:SF2">
    <property type="entry name" value="RNA-BINDING S4 DOMAIN-CONTAINING PROTEIN"/>
    <property type="match status" value="1"/>
</dbReference>
<evidence type="ECO:0000256" key="4">
    <source>
        <dbReference type="ARBA" id="ARBA00036535"/>
    </source>
</evidence>
<dbReference type="GO" id="GO:0000455">
    <property type="term" value="P:enzyme-directed rRNA pseudouridine synthesis"/>
    <property type="evidence" value="ECO:0007669"/>
    <property type="project" value="UniProtKB-ARBA"/>
</dbReference>
<dbReference type="InterPro" id="IPR036986">
    <property type="entry name" value="S4_RNA-bd_sf"/>
</dbReference>
<evidence type="ECO:0000256" key="5">
    <source>
        <dbReference type="PROSITE-ProRule" id="PRU00182"/>
    </source>
</evidence>
<dbReference type="InterPro" id="IPR042092">
    <property type="entry name" value="PsdUridine_s_RsuA/RluB/E/F_cat"/>
</dbReference>
<evidence type="ECO:0000259" key="7">
    <source>
        <dbReference type="SMART" id="SM00363"/>
    </source>
</evidence>
<comment type="catalytic activity">
    <reaction evidence="4">
        <text>uridine(2604) in 23S rRNA = pseudouridine(2604) in 23S rRNA</text>
        <dbReference type="Rhea" id="RHEA:38875"/>
        <dbReference type="Rhea" id="RHEA-COMP:10093"/>
        <dbReference type="Rhea" id="RHEA-COMP:10094"/>
        <dbReference type="ChEBI" id="CHEBI:65314"/>
        <dbReference type="ChEBI" id="CHEBI:65315"/>
        <dbReference type="EC" id="5.4.99.21"/>
    </reaction>
</comment>
<dbReference type="InterPro" id="IPR002942">
    <property type="entry name" value="S4_RNA-bd"/>
</dbReference>
<dbReference type="PROSITE" id="PS50889">
    <property type="entry name" value="S4"/>
    <property type="match status" value="1"/>
</dbReference>
<accession>A0A840U4G3</accession>
<dbReference type="GO" id="GO:0003723">
    <property type="term" value="F:RNA binding"/>
    <property type="evidence" value="ECO:0007669"/>
    <property type="project" value="UniProtKB-KW"/>
</dbReference>
<dbReference type="SUPFAM" id="SSF55174">
    <property type="entry name" value="Alpha-L RNA-binding motif"/>
    <property type="match status" value="1"/>
</dbReference>
<evidence type="ECO:0000256" key="1">
    <source>
        <dbReference type="ARBA" id="ARBA00008348"/>
    </source>
</evidence>
<dbReference type="InterPro" id="IPR018496">
    <property type="entry name" value="PsdUridine_synth_RsuA/RluB_CS"/>
</dbReference>
<keyword evidence="9" id="KW-1185">Reference proteome</keyword>
<dbReference type="CDD" id="cd00165">
    <property type="entry name" value="S4"/>
    <property type="match status" value="1"/>
</dbReference>
<keyword evidence="5" id="KW-0694">RNA-binding</keyword>
<dbReference type="SUPFAM" id="SSF55120">
    <property type="entry name" value="Pseudouridine synthase"/>
    <property type="match status" value="1"/>
</dbReference>
<dbReference type="EC" id="5.4.99.-" evidence="6"/>
<organism evidence="8 9">
    <name type="scientific">Rhabdobacter roseus</name>
    <dbReference type="NCBI Taxonomy" id="1655419"/>
    <lineage>
        <taxon>Bacteria</taxon>
        <taxon>Pseudomonadati</taxon>
        <taxon>Bacteroidota</taxon>
        <taxon>Cytophagia</taxon>
        <taxon>Cytophagales</taxon>
        <taxon>Cytophagaceae</taxon>
        <taxon>Rhabdobacter</taxon>
    </lineage>
</organism>
<comment type="catalytic activity">
    <reaction evidence="3">
        <text>uridine(35) in tRNA(Tyr) = pseudouridine(35) in tRNA(Tyr)</text>
        <dbReference type="Rhea" id="RHEA:60556"/>
        <dbReference type="Rhea" id="RHEA-COMP:15607"/>
        <dbReference type="Rhea" id="RHEA-COMP:15608"/>
        <dbReference type="ChEBI" id="CHEBI:65314"/>
        <dbReference type="ChEBI" id="CHEBI:65315"/>
    </reaction>
</comment>
<evidence type="ECO:0000313" key="8">
    <source>
        <dbReference type="EMBL" id="MBB5287218.1"/>
    </source>
</evidence>
<dbReference type="SMART" id="SM00363">
    <property type="entry name" value="S4"/>
    <property type="match status" value="1"/>
</dbReference>
<dbReference type="PROSITE" id="PS01149">
    <property type="entry name" value="PSI_RSU"/>
    <property type="match status" value="1"/>
</dbReference>
<reference evidence="8 9" key="1">
    <citation type="submission" date="2020-08" db="EMBL/GenBank/DDBJ databases">
        <title>Genomic Encyclopedia of Type Strains, Phase IV (KMG-IV): sequencing the most valuable type-strain genomes for metagenomic binning, comparative biology and taxonomic classification.</title>
        <authorList>
            <person name="Goeker M."/>
        </authorList>
    </citation>
    <scope>NUCLEOTIDE SEQUENCE [LARGE SCALE GENOMIC DNA]</scope>
    <source>
        <strain evidence="8 9">DSM 105074</strain>
    </source>
</reference>
<dbReference type="RefSeq" id="WP_184179102.1">
    <property type="nucleotide sequence ID" value="NZ_JACHGF010000015.1"/>
</dbReference>
<evidence type="ECO:0000256" key="3">
    <source>
        <dbReference type="ARBA" id="ARBA00036390"/>
    </source>
</evidence>
<dbReference type="Gene3D" id="3.30.70.1560">
    <property type="entry name" value="Alpha-L RNA-binding motif"/>
    <property type="match status" value="1"/>
</dbReference>
<dbReference type="CDD" id="cd02554">
    <property type="entry name" value="PseudoU_synth_RluF"/>
    <property type="match status" value="1"/>
</dbReference>
<dbReference type="InterPro" id="IPR000748">
    <property type="entry name" value="PsdUridine_synth_RsuA/RluB/E/F"/>
</dbReference>
<dbReference type="FunFam" id="3.30.70.1560:FF:000002">
    <property type="entry name" value="Pseudouridine synthase"/>
    <property type="match status" value="1"/>
</dbReference>
<comment type="caution">
    <text evidence="8">The sequence shown here is derived from an EMBL/GenBank/DDBJ whole genome shotgun (WGS) entry which is preliminary data.</text>
</comment>
<dbReference type="InterPro" id="IPR050343">
    <property type="entry name" value="RsuA_PseudoU_synthase"/>
</dbReference>
<sequence>MDQDSSASTRLNKFISETGFCSRREADKLIEQGRVTLNGRPAVLGDKASPLDDVRVNGKPLKARPREFVYLAFHKPVGITCTTERHVKGNIIDYINHPDRIFPIGRLDKPSEGLIFLTSDGDIVNKILRAGNNHEKEYVVTVDRPITAEFVRKMQGGVPILDTITQKCFVRQESRYVFTIILTQGLNRQIRRMCEYLGYTVTRLKRVRIMNVTLDKLPLGQWRNLTTAEMREINQLVAQSTKTEEGSYLSRAGEDDLE</sequence>
<keyword evidence="2 6" id="KW-0413">Isomerase</keyword>
<feature type="domain" description="RNA-binding S4" evidence="7">
    <location>
        <begin position="9"/>
        <end position="67"/>
    </location>
</feature>
<gene>
    <name evidence="8" type="ORF">HNQ92_005381</name>
</gene>
<dbReference type="AlphaFoldDB" id="A0A840U4G3"/>
<name>A0A840U4G3_9BACT</name>
<protein>
    <recommendedName>
        <fullName evidence="6">Pseudouridine synthase</fullName>
        <ecNumber evidence="6">5.4.99.-</ecNumber>
    </recommendedName>
</protein>
<dbReference type="NCBIfam" id="NF007784">
    <property type="entry name" value="PRK10475.1"/>
    <property type="match status" value="1"/>
</dbReference>
<dbReference type="Proteomes" id="UP000557307">
    <property type="component" value="Unassembled WGS sequence"/>
</dbReference>
<dbReference type="InterPro" id="IPR006145">
    <property type="entry name" value="PsdUridine_synth_RsuA/RluA"/>
</dbReference>
<evidence type="ECO:0000256" key="2">
    <source>
        <dbReference type="ARBA" id="ARBA00023235"/>
    </source>
</evidence>
<dbReference type="GO" id="GO:0160138">
    <property type="term" value="F:23S rRNA pseudouridine(2604) synthase activity"/>
    <property type="evidence" value="ECO:0007669"/>
    <property type="project" value="UniProtKB-EC"/>
</dbReference>
<dbReference type="EMBL" id="JACHGF010000015">
    <property type="protein sequence ID" value="MBB5287218.1"/>
    <property type="molecule type" value="Genomic_DNA"/>
</dbReference>
<dbReference type="FunFam" id="3.10.290.10:FF:000003">
    <property type="entry name" value="Pseudouridine synthase"/>
    <property type="match status" value="1"/>
</dbReference>
<dbReference type="Gene3D" id="3.10.290.10">
    <property type="entry name" value="RNA-binding S4 domain"/>
    <property type="match status" value="1"/>
</dbReference>
<evidence type="ECO:0000256" key="6">
    <source>
        <dbReference type="RuleBase" id="RU003887"/>
    </source>
</evidence>
<dbReference type="InterPro" id="IPR020103">
    <property type="entry name" value="PsdUridine_synth_cat_dom_sf"/>
</dbReference>